<organism evidence="5 6">
    <name type="scientific">Actinomadura craniellae</name>
    <dbReference type="NCBI Taxonomy" id="2231787"/>
    <lineage>
        <taxon>Bacteria</taxon>
        <taxon>Bacillati</taxon>
        <taxon>Actinomycetota</taxon>
        <taxon>Actinomycetes</taxon>
        <taxon>Streptosporangiales</taxon>
        <taxon>Thermomonosporaceae</taxon>
        <taxon>Actinomadura</taxon>
    </lineage>
</organism>
<dbReference type="InterPro" id="IPR050166">
    <property type="entry name" value="ABC_transporter_ATP-bind"/>
</dbReference>
<keyword evidence="6" id="KW-1185">Reference proteome</keyword>
<dbReference type="EMBL" id="QLYX01000006">
    <property type="protein sequence ID" value="RAY14334.1"/>
    <property type="molecule type" value="Genomic_DNA"/>
</dbReference>
<dbReference type="Pfam" id="PF00005">
    <property type="entry name" value="ABC_tran"/>
    <property type="match status" value="1"/>
</dbReference>
<feature type="domain" description="ABC transporter" evidence="4">
    <location>
        <begin position="16"/>
        <end position="251"/>
    </location>
</feature>
<dbReference type="InterPro" id="IPR003593">
    <property type="entry name" value="AAA+_ATPase"/>
</dbReference>
<protein>
    <submittedName>
        <fullName evidence="5">ABC transporter ATP-binding protein</fullName>
    </submittedName>
</protein>
<dbReference type="SUPFAM" id="SSF52540">
    <property type="entry name" value="P-loop containing nucleoside triphosphate hydrolases"/>
    <property type="match status" value="1"/>
</dbReference>
<dbReference type="InterPro" id="IPR027417">
    <property type="entry name" value="P-loop_NTPase"/>
</dbReference>
<dbReference type="Gene3D" id="3.40.50.300">
    <property type="entry name" value="P-loop containing nucleotide triphosphate hydrolases"/>
    <property type="match status" value="1"/>
</dbReference>
<reference evidence="5 6" key="1">
    <citation type="submission" date="2018-06" db="EMBL/GenBank/DDBJ databases">
        <title>Actinomadura craniellae sp. nov. isolated from marine sponge Craniella sp.</title>
        <authorList>
            <person name="Li L."/>
            <person name="Xu Q.H."/>
            <person name="Lin H.W."/>
            <person name="Lu Y.H."/>
        </authorList>
    </citation>
    <scope>NUCLEOTIDE SEQUENCE [LARGE SCALE GENOMIC DNA]</scope>
    <source>
        <strain evidence="5 6">LHW63021</strain>
    </source>
</reference>
<name>A0A365H5F1_9ACTN</name>
<sequence>MTEATTAAPSRTATAVRLAGVSKAFGSGSAALLALDNVSLDVAPGEFVCLLGASGCGKSTLLNLVADLDKVTAGTIDTHGARVALMFQEPALFPWLTVTGNLELALRMRGVPRAERRARAAELLASVHLTGFEKKRPHQLSGGMRQRVALARALALTVEEGEAERGKTLLLMDEPFGALDAMTRDLLHDEIERIWRERGLTVLFVTHNVREAVRLGDRVVLLSSRPGRVVEEFPVEMARPRRIDSPEVASLAARITDRLRDEVGRHGS</sequence>
<dbReference type="GO" id="GO:0016887">
    <property type="term" value="F:ATP hydrolysis activity"/>
    <property type="evidence" value="ECO:0007669"/>
    <property type="project" value="InterPro"/>
</dbReference>
<dbReference type="RefSeq" id="WP_111867962.1">
    <property type="nucleotide sequence ID" value="NZ_QLYX01000006.1"/>
</dbReference>
<proteinExistence type="predicted"/>
<dbReference type="PROSITE" id="PS00211">
    <property type="entry name" value="ABC_TRANSPORTER_1"/>
    <property type="match status" value="1"/>
</dbReference>
<evidence type="ECO:0000256" key="1">
    <source>
        <dbReference type="ARBA" id="ARBA00022448"/>
    </source>
</evidence>
<keyword evidence="3 5" id="KW-0067">ATP-binding</keyword>
<dbReference type="SMART" id="SM00382">
    <property type="entry name" value="AAA"/>
    <property type="match status" value="1"/>
</dbReference>
<keyword evidence="2" id="KW-0547">Nucleotide-binding</keyword>
<evidence type="ECO:0000256" key="2">
    <source>
        <dbReference type="ARBA" id="ARBA00022741"/>
    </source>
</evidence>
<dbReference type="PANTHER" id="PTHR42788:SF13">
    <property type="entry name" value="ALIPHATIC SULFONATES IMPORT ATP-BINDING PROTEIN SSUB"/>
    <property type="match status" value="1"/>
</dbReference>
<dbReference type="AlphaFoldDB" id="A0A365H5F1"/>
<dbReference type="InterPro" id="IPR003439">
    <property type="entry name" value="ABC_transporter-like_ATP-bd"/>
</dbReference>
<accession>A0A365H5F1</accession>
<dbReference type="Proteomes" id="UP000251891">
    <property type="component" value="Unassembled WGS sequence"/>
</dbReference>
<evidence type="ECO:0000256" key="3">
    <source>
        <dbReference type="ARBA" id="ARBA00022840"/>
    </source>
</evidence>
<keyword evidence="1" id="KW-0813">Transport</keyword>
<evidence type="ECO:0000313" key="5">
    <source>
        <dbReference type="EMBL" id="RAY14334.1"/>
    </source>
</evidence>
<dbReference type="PROSITE" id="PS50893">
    <property type="entry name" value="ABC_TRANSPORTER_2"/>
    <property type="match status" value="1"/>
</dbReference>
<dbReference type="InterPro" id="IPR017871">
    <property type="entry name" value="ABC_transporter-like_CS"/>
</dbReference>
<evidence type="ECO:0000259" key="4">
    <source>
        <dbReference type="PROSITE" id="PS50893"/>
    </source>
</evidence>
<gene>
    <name evidence="5" type="ORF">DPM19_15310</name>
</gene>
<dbReference type="CDD" id="cd03293">
    <property type="entry name" value="ABC_NrtD_SsuB_transporters"/>
    <property type="match status" value="1"/>
</dbReference>
<evidence type="ECO:0000313" key="6">
    <source>
        <dbReference type="Proteomes" id="UP000251891"/>
    </source>
</evidence>
<dbReference type="PANTHER" id="PTHR42788">
    <property type="entry name" value="TAURINE IMPORT ATP-BINDING PROTEIN-RELATED"/>
    <property type="match status" value="1"/>
</dbReference>
<dbReference type="OrthoDB" id="3514167at2"/>
<dbReference type="GO" id="GO:0005524">
    <property type="term" value="F:ATP binding"/>
    <property type="evidence" value="ECO:0007669"/>
    <property type="project" value="UniProtKB-KW"/>
</dbReference>
<comment type="caution">
    <text evidence="5">The sequence shown here is derived from an EMBL/GenBank/DDBJ whole genome shotgun (WGS) entry which is preliminary data.</text>
</comment>